<evidence type="ECO:0000313" key="2">
    <source>
        <dbReference type="EMBL" id="MFC6007607.1"/>
    </source>
</evidence>
<accession>A0ABW1JE40</accession>
<feature type="domain" description="FAD-binding" evidence="1">
    <location>
        <begin position="8"/>
        <end position="345"/>
    </location>
</feature>
<comment type="caution">
    <text evidence="2">The sequence shown here is derived from an EMBL/GenBank/DDBJ whole genome shotgun (WGS) entry which is preliminary data.</text>
</comment>
<keyword evidence="3" id="KW-1185">Reference proteome</keyword>
<dbReference type="InterPro" id="IPR036188">
    <property type="entry name" value="FAD/NAD-bd_sf"/>
</dbReference>
<sequence>MAAVGAGTSAIVVGASIAGMLTARALADRVDDVLVLERERLTDAADEPPHPRGHVPQGRHLHLLLAAGLDQLCAWFPGIDAELEAAGAVRVDGTRAWFFQQGAYRARGDWGTVLMSMTRPLLEQTVRRRLADVPNVRIEDGVRVDRVHRQGRRVAGVEVAAGSGVEVRPADLVADCSGRSSRIAHDLESSGVLAPPVSLVSIDCAYASCLLARGPDDLDGGFLVCGPTPPRSYRIGAVLPVEGDRWMVTLAGVHGDPPPTDDEGFRAFTRTLLSPGVAQVVERCERVSPVAHYRFPASRRRHYEKVPDLLPGLVVVGDAACSFDPVYGQGMACAALQAASLGELLRTLPPGSPELPRRFHRRAAKILDAPWSIAVGADFLHPLTQGPKAPGTDLVNRYVLRVLLASHTDVAVARRFNRVLQLVEPPSALMRPSTVARVLRAARRSPVRTGRALVHPRVGPVAGPTDRSADPRG</sequence>
<gene>
    <name evidence="2" type="ORF">ACFQDO_10750</name>
</gene>
<dbReference type="SUPFAM" id="SSF51905">
    <property type="entry name" value="FAD/NAD(P)-binding domain"/>
    <property type="match status" value="1"/>
</dbReference>
<evidence type="ECO:0000313" key="3">
    <source>
        <dbReference type="Proteomes" id="UP001596189"/>
    </source>
</evidence>
<dbReference type="Pfam" id="PF01494">
    <property type="entry name" value="FAD_binding_3"/>
    <property type="match status" value="1"/>
</dbReference>
<reference evidence="3" key="1">
    <citation type="journal article" date="2019" name="Int. J. Syst. Evol. Microbiol.">
        <title>The Global Catalogue of Microorganisms (GCM) 10K type strain sequencing project: providing services to taxonomists for standard genome sequencing and annotation.</title>
        <authorList>
            <consortium name="The Broad Institute Genomics Platform"/>
            <consortium name="The Broad Institute Genome Sequencing Center for Infectious Disease"/>
            <person name="Wu L."/>
            <person name="Ma J."/>
        </authorList>
    </citation>
    <scope>NUCLEOTIDE SEQUENCE [LARGE SCALE GENOMIC DNA]</scope>
    <source>
        <strain evidence="3">KACC 14249</strain>
    </source>
</reference>
<name>A0ABW1JE40_9ACTN</name>
<dbReference type="PANTHER" id="PTHR43422">
    <property type="entry name" value="THIAMINE THIAZOLE SYNTHASE"/>
    <property type="match status" value="1"/>
</dbReference>
<dbReference type="PANTHER" id="PTHR43422:SF3">
    <property type="entry name" value="THIAMINE THIAZOLE SYNTHASE"/>
    <property type="match status" value="1"/>
</dbReference>
<dbReference type="EMBL" id="JBHSRD010000004">
    <property type="protein sequence ID" value="MFC6007607.1"/>
    <property type="molecule type" value="Genomic_DNA"/>
</dbReference>
<dbReference type="RefSeq" id="WP_345715713.1">
    <property type="nucleotide sequence ID" value="NZ_BAABFP010000002.1"/>
</dbReference>
<dbReference type="Proteomes" id="UP001596189">
    <property type="component" value="Unassembled WGS sequence"/>
</dbReference>
<protein>
    <submittedName>
        <fullName evidence="2">FAD-dependent oxidoreductase</fullName>
    </submittedName>
</protein>
<evidence type="ECO:0000259" key="1">
    <source>
        <dbReference type="Pfam" id="PF01494"/>
    </source>
</evidence>
<organism evidence="2 3">
    <name type="scientific">Angustibacter luteus</name>
    <dbReference type="NCBI Taxonomy" id="658456"/>
    <lineage>
        <taxon>Bacteria</taxon>
        <taxon>Bacillati</taxon>
        <taxon>Actinomycetota</taxon>
        <taxon>Actinomycetes</taxon>
        <taxon>Kineosporiales</taxon>
        <taxon>Kineosporiaceae</taxon>
    </lineage>
</organism>
<proteinExistence type="predicted"/>
<dbReference type="Gene3D" id="3.50.50.60">
    <property type="entry name" value="FAD/NAD(P)-binding domain"/>
    <property type="match status" value="1"/>
</dbReference>
<dbReference type="InterPro" id="IPR002938">
    <property type="entry name" value="FAD-bd"/>
</dbReference>